<accession>A0ABW5WV41</accession>
<sequence length="420" mass="47267">MTIDEVKVEIRNKMNEMQEALDSDDLSKAEAIKAEIAEYKEMIKQLEAELAEVEDKEEDSETEVQAEEKSEEVESETRDEDDTIAELEAKIKELEAELEKKKAEESAEENKNIEEEKGERNMTEVVERVTVLDNKEEVRSDFQNYIKNNELRDLTTESGAVIVPEYLAKEVQDFTDELQALDKHVTVESVTTKSGSKPVYNGDAASPLVSVAELEENPKLAVQPLTDVKFDIETFRAYLPISREAIEDGIGAETLVKKILAESVVATRNAHILAVLNTFDTKEVTTLDGLKDIINVDLKTRHQKHFVMSQTVYNAIDKMKDNNGQYLLQNSISAASGKQVFGLEVVVFEDALIGQNTAYVGNLAEAVVIFDRSQYSAQWTSYMHHAECLMVAIRHDVKELNKDAVRKINFTVPVEETPEG</sequence>
<keyword evidence="5" id="KW-1185">Reference proteome</keyword>
<evidence type="ECO:0000256" key="2">
    <source>
        <dbReference type="SAM" id="MobiDB-lite"/>
    </source>
</evidence>
<evidence type="ECO:0000313" key="5">
    <source>
        <dbReference type="Proteomes" id="UP001597519"/>
    </source>
</evidence>
<dbReference type="Gene3D" id="3.30.2320.10">
    <property type="entry name" value="hypothetical protein PF0899 domain"/>
    <property type="match status" value="1"/>
</dbReference>
<proteinExistence type="predicted"/>
<gene>
    <name evidence="4" type="ORF">ACFSX4_02040</name>
</gene>
<evidence type="ECO:0000313" key="4">
    <source>
        <dbReference type="EMBL" id="MFD2829229.1"/>
    </source>
</evidence>
<dbReference type="InterPro" id="IPR024455">
    <property type="entry name" value="Phage_capsid"/>
</dbReference>
<comment type="caution">
    <text evidence="4">The sequence shown here is derived from an EMBL/GenBank/DDBJ whole genome shotgun (WGS) entry which is preliminary data.</text>
</comment>
<dbReference type="EMBL" id="JBHUOQ010000001">
    <property type="protein sequence ID" value="MFD2829229.1"/>
    <property type="molecule type" value="Genomic_DNA"/>
</dbReference>
<reference evidence="5" key="1">
    <citation type="journal article" date="2019" name="Int. J. Syst. Evol. Microbiol.">
        <title>The Global Catalogue of Microorganisms (GCM) 10K type strain sequencing project: providing services to taxonomists for standard genome sequencing and annotation.</title>
        <authorList>
            <consortium name="The Broad Institute Genomics Platform"/>
            <consortium name="The Broad Institute Genome Sequencing Center for Infectious Disease"/>
            <person name="Wu L."/>
            <person name="Ma J."/>
        </authorList>
    </citation>
    <scope>NUCLEOTIDE SEQUENCE [LARGE SCALE GENOMIC DNA]</scope>
    <source>
        <strain evidence="5">KCTC 33575</strain>
    </source>
</reference>
<evidence type="ECO:0000259" key="3">
    <source>
        <dbReference type="Pfam" id="PF05065"/>
    </source>
</evidence>
<dbReference type="Proteomes" id="UP001597519">
    <property type="component" value="Unassembled WGS sequence"/>
</dbReference>
<evidence type="ECO:0000256" key="1">
    <source>
        <dbReference type="ARBA" id="ARBA00004328"/>
    </source>
</evidence>
<dbReference type="InterPro" id="IPR054612">
    <property type="entry name" value="Phage_capsid-like_C"/>
</dbReference>
<feature type="region of interest" description="Disordered" evidence="2">
    <location>
        <begin position="100"/>
        <end position="120"/>
    </location>
</feature>
<comment type="subcellular location">
    <subcellularLocation>
        <location evidence="1">Virion</location>
    </subcellularLocation>
</comment>
<dbReference type="SUPFAM" id="SSF56563">
    <property type="entry name" value="Major capsid protein gp5"/>
    <property type="match status" value="1"/>
</dbReference>
<dbReference type="RefSeq" id="WP_377771046.1">
    <property type="nucleotide sequence ID" value="NZ_JBHUOQ010000001.1"/>
</dbReference>
<feature type="region of interest" description="Disordered" evidence="2">
    <location>
        <begin position="51"/>
        <end position="84"/>
    </location>
</feature>
<name>A0ABW5WV41_9STAP</name>
<organism evidence="4 5">
    <name type="scientific">Corticicoccus populi</name>
    <dbReference type="NCBI Taxonomy" id="1812821"/>
    <lineage>
        <taxon>Bacteria</taxon>
        <taxon>Bacillati</taxon>
        <taxon>Bacillota</taxon>
        <taxon>Bacilli</taxon>
        <taxon>Bacillales</taxon>
        <taxon>Staphylococcaceae</taxon>
        <taxon>Corticicoccus</taxon>
    </lineage>
</organism>
<dbReference type="Pfam" id="PF05065">
    <property type="entry name" value="Phage_capsid"/>
    <property type="match status" value="1"/>
</dbReference>
<dbReference type="NCBIfam" id="TIGR01554">
    <property type="entry name" value="major_cap_HK97"/>
    <property type="match status" value="1"/>
</dbReference>
<feature type="domain" description="Phage capsid-like C-terminal" evidence="3">
    <location>
        <begin position="159"/>
        <end position="410"/>
    </location>
</feature>
<protein>
    <submittedName>
        <fullName evidence="4">Phage major capsid protein</fullName>
    </submittedName>
</protein>